<evidence type="ECO:0000256" key="3">
    <source>
        <dbReference type="ARBA" id="ARBA00012560"/>
    </source>
</evidence>
<dbReference type="InterPro" id="IPR048458">
    <property type="entry name" value="MalQ_N"/>
</dbReference>
<dbReference type="EnsemblBacteria" id="ABC22407">
    <property type="protein sequence ID" value="ABC22407"/>
    <property type="gene ID" value="Rru_A1607"/>
</dbReference>
<reference evidence="13 14" key="1">
    <citation type="journal article" date="2011" name="Stand. Genomic Sci.">
        <title>Complete genome sequence of Rhodospirillum rubrum type strain (S1).</title>
        <authorList>
            <person name="Munk A.C."/>
            <person name="Copeland A."/>
            <person name="Lucas S."/>
            <person name="Lapidus A."/>
            <person name="Del Rio T.G."/>
            <person name="Barry K."/>
            <person name="Detter J.C."/>
            <person name="Hammon N."/>
            <person name="Israni S."/>
            <person name="Pitluck S."/>
            <person name="Brettin T."/>
            <person name="Bruce D."/>
            <person name="Han C."/>
            <person name="Tapia R."/>
            <person name="Gilna P."/>
            <person name="Schmutz J."/>
            <person name="Larimer F."/>
            <person name="Land M."/>
            <person name="Kyrpides N.C."/>
            <person name="Mavromatis K."/>
            <person name="Richardson P."/>
            <person name="Rohde M."/>
            <person name="Goker M."/>
            <person name="Klenk H.P."/>
            <person name="Zhang Y."/>
            <person name="Roberts G.P."/>
            <person name="Reslewic S."/>
            <person name="Schwartz D.C."/>
        </authorList>
    </citation>
    <scope>NUCLEOTIDE SEQUENCE [LARGE SCALE GENOMIC DNA]</scope>
    <source>
        <strain evidence="14">ATCC 11170 / ATH 1.1.1 / DSM 467 / LMG 4362 / NCIMB 8255 / S1</strain>
    </source>
</reference>
<proteinExistence type="inferred from homology"/>
<evidence type="ECO:0000313" key="13">
    <source>
        <dbReference type="EMBL" id="ABC22407.1"/>
    </source>
</evidence>
<evidence type="ECO:0000313" key="14">
    <source>
        <dbReference type="Proteomes" id="UP000001929"/>
    </source>
</evidence>
<protein>
    <recommendedName>
        <fullName evidence="4 10">4-alpha-glucanotransferase</fullName>
        <ecNumber evidence="3 10">2.4.1.25</ecNumber>
    </recommendedName>
    <alternativeName>
        <fullName evidence="8 10">Amylomaltase</fullName>
    </alternativeName>
    <alternativeName>
        <fullName evidence="9 10">Disproportionating enzyme</fullName>
    </alternativeName>
</protein>
<dbReference type="CAZy" id="GH77">
    <property type="family name" value="Glycoside Hydrolase Family 77"/>
</dbReference>
<sequence length="728" mass="79616">MTDGTPGVLRVLAERAGVIDRCYDAFGSLMVAPDAALKAALAALGWPAEDEAQAARSLAALEAAPWAEALPPCVIHRLGDTPAVLTVPVVTTGDSFGPGRWSLTPEEGAQALPATGTFDPQSLTVEESGPEGKTRRRLDLGLDLPMGYHRLRVEGLAPTALETVLIVAPRRCWLPEGWEDREGPRLWGVATQVHGLRSLNDWGMGDFDSLAVLARLTGRQGGDLLGVSPLHALFPARPLHASPYSPNSRLFLNPLYISIPSVPEYDLSPELAAFTNDLGALQQPELIDLAAVAEGKWSALAILHRRFVAQHLGRRTPRGQAFTAFLKEGGEHLEKFAIFQTLSEHFKERGWSWRDWPAEFHDPAAPAVAAFAGEQAARVLFHQWCQFEADRQLALVAKAAADAGQRVGLYRDLALGSDPTGADCWALRGVMAEGLSVGAPPDPWNAKGQNWGFPPFHPGHLRQAAYQPFARMIRANMREAGALRMDHVLGLMRLFCIPWGMEGREGFYLRMPFEDLLAVLALESHRARCIVVGEDLGTVPDGFRDRMREAAVLSYRLFFFERGHDQALTPPEAYPRLATVAASTHDLPTLAGFWAGRDLAWKNDLDLFPSEQARNAESMDRHNDRPRIRATLAAAGTPLSDPGTFTPPPELVPAVTAWLARTPSLILMLQIEDVLEMPEQANMPGTIDQHPNWRRRIPLAVEALEVDGRLGRLACILASHGRGAAAKR</sequence>
<dbReference type="Pfam" id="PF02446">
    <property type="entry name" value="Glyco_hydro_77"/>
    <property type="match status" value="1"/>
</dbReference>
<evidence type="ECO:0000256" key="8">
    <source>
        <dbReference type="ARBA" id="ARBA00031423"/>
    </source>
</evidence>
<keyword evidence="6 10" id="KW-0808">Transferase</keyword>
<dbReference type="Gene3D" id="3.20.20.80">
    <property type="entry name" value="Glycosidases"/>
    <property type="match status" value="1"/>
</dbReference>
<dbReference type="HOGENOM" id="CLU_022072_1_0_5"/>
<dbReference type="STRING" id="269796.Rru_A1607"/>
<accession>Q2RTY8</accession>
<dbReference type="KEGG" id="rru:Rru_A1607"/>
<dbReference type="PhylomeDB" id="Q2RTY8"/>
<evidence type="ECO:0000256" key="6">
    <source>
        <dbReference type="ARBA" id="ARBA00022679"/>
    </source>
</evidence>
<gene>
    <name evidence="13" type="ordered locus">Rru_A1607</name>
</gene>
<feature type="domain" description="MalQ N-terminal beta-sandwich" evidence="12">
    <location>
        <begin position="70"/>
        <end position="169"/>
    </location>
</feature>
<feature type="region of interest" description="Disordered" evidence="11">
    <location>
        <begin position="113"/>
        <end position="135"/>
    </location>
</feature>
<evidence type="ECO:0000256" key="2">
    <source>
        <dbReference type="ARBA" id="ARBA00005684"/>
    </source>
</evidence>
<evidence type="ECO:0000256" key="9">
    <source>
        <dbReference type="ARBA" id="ARBA00031501"/>
    </source>
</evidence>
<evidence type="ECO:0000256" key="5">
    <source>
        <dbReference type="ARBA" id="ARBA00022676"/>
    </source>
</evidence>
<keyword evidence="14" id="KW-1185">Reference proteome</keyword>
<evidence type="ECO:0000259" key="12">
    <source>
        <dbReference type="Pfam" id="PF21226"/>
    </source>
</evidence>
<organism evidence="13 14">
    <name type="scientific">Rhodospirillum rubrum (strain ATCC 11170 / ATH 1.1.1 / DSM 467 / LMG 4362 / NCIMB 8255 / S1)</name>
    <dbReference type="NCBI Taxonomy" id="269796"/>
    <lineage>
        <taxon>Bacteria</taxon>
        <taxon>Pseudomonadati</taxon>
        <taxon>Pseudomonadota</taxon>
        <taxon>Alphaproteobacteria</taxon>
        <taxon>Rhodospirillales</taxon>
        <taxon>Rhodospirillaceae</taxon>
        <taxon>Rhodospirillum</taxon>
    </lineage>
</organism>
<dbReference type="Pfam" id="PF21226">
    <property type="entry name" value="MalQ_N"/>
    <property type="match status" value="1"/>
</dbReference>
<dbReference type="GO" id="GO:0005975">
    <property type="term" value="P:carbohydrate metabolic process"/>
    <property type="evidence" value="ECO:0007669"/>
    <property type="project" value="InterPro"/>
</dbReference>
<evidence type="ECO:0000256" key="10">
    <source>
        <dbReference type="RuleBase" id="RU361207"/>
    </source>
</evidence>
<dbReference type="PANTHER" id="PTHR32438">
    <property type="entry name" value="4-ALPHA-GLUCANOTRANSFERASE DPE1, CHLOROPLASTIC/AMYLOPLASTIC"/>
    <property type="match status" value="1"/>
</dbReference>
<dbReference type="AlphaFoldDB" id="Q2RTY8"/>
<evidence type="ECO:0000256" key="4">
    <source>
        <dbReference type="ARBA" id="ARBA00020295"/>
    </source>
</evidence>
<keyword evidence="5 10" id="KW-0328">Glycosyltransferase</keyword>
<dbReference type="GO" id="GO:0004134">
    <property type="term" value="F:4-alpha-glucanotransferase activity"/>
    <property type="evidence" value="ECO:0007669"/>
    <property type="project" value="UniProtKB-EC"/>
</dbReference>
<evidence type="ECO:0000256" key="11">
    <source>
        <dbReference type="SAM" id="MobiDB-lite"/>
    </source>
</evidence>
<comment type="similarity">
    <text evidence="2 10">Belongs to the disproportionating enzyme family.</text>
</comment>
<dbReference type="EMBL" id="CP000230">
    <property type="protein sequence ID" value="ABC22407.1"/>
    <property type="molecule type" value="Genomic_DNA"/>
</dbReference>
<evidence type="ECO:0000256" key="7">
    <source>
        <dbReference type="ARBA" id="ARBA00023277"/>
    </source>
</evidence>
<dbReference type="eggNOG" id="COG1640">
    <property type="taxonomic scope" value="Bacteria"/>
</dbReference>
<comment type="catalytic activity">
    <reaction evidence="1 10">
        <text>Transfers a segment of a (1-&gt;4)-alpha-D-glucan to a new position in an acceptor, which may be glucose or a (1-&gt;4)-alpha-D-glucan.</text>
        <dbReference type="EC" id="2.4.1.25"/>
    </reaction>
</comment>
<dbReference type="InterPro" id="IPR017853">
    <property type="entry name" value="GH"/>
</dbReference>
<name>Q2RTY8_RHORT</name>
<evidence type="ECO:0000256" key="1">
    <source>
        <dbReference type="ARBA" id="ARBA00000439"/>
    </source>
</evidence>
<dbReference type="PANTHER" id="PTHR32438:SF5">
    <property type="entry name" value="4-ALPHA-GLUCANOTRANSFERASE DPE1, CHLOROPLASTIC_AMYLOPLASTIC"/>
    <property type="match status" value="1"/>
</dbReference>
<dbReference type="InterPro" id="IPR003385">
    <property type="entry name" value="Glyco_hydro_77"/>
</dbReference>
<dbReference type="SUPFAM" id="SSF51445">
    <property type="entry name" value="(Trans)glycosidases"/>
    <property type="match status" value="1"/>
</dbReference>
<dbReference type="NCBIfam" id="TIGR00217">
    <property type="entry name" value="malQ"/>
    <property type="match status" value="1"/>
</dbReference>
<dbReference type="Proteomes" id="UP000001929">
    <property type="component" value="Chromosome"/>
</dbReference>
<keyword evidence="7 10" id="KW-0119">Carbohydrate metabolism</keyword>
<dbReference type="PATRIC" id="fig|269796.9.peg.1684"/>
<dbReference type="EC" id="2.4.1.25" evidence="3 10"/>